<protein>
    <submittedName>
        <fullName evidence="3">Uncharacterized protein</fullName>
    </submittedName>
</protein>
<keyword evidence="4" id="KW-1185">Reference proteome</keyword>
<dbReference type="OrthoDB" id="2283792at2759"/>
<evidence type="ECO:0000256" key="1">
    <source>
        <dbReference type="SAM" id="MobiDB-lite"/>
    </source>
</evidence>
<comment type="caution">
    <text evidence="3">The sequence shown here is derived from an EMBL/GenBank/DDBJ whole genome shotgun (WGS) entry which is preliminary data.</text>
</comment>
<dbReference type="EMBL" id="JAEPRC010000004">
    <property type="protein sequence ID" value="KAG2215730.1"/>
    <property type="molecule type" value="Genomic_DNA"/>
</dbReference>
<evidence type="ECO:0000313" key="3">
    <source>
        <dbReference type="EMBL" id="KAG2215730.1"/>
    </source>
</evidence>
<dbReference type="AlphaFoldDB" id="A0A8H7RS85"/>
<dbReference type="Proteomes" id="UP000650833">
    <property type="component" value="Unassembled WGS sequence"/>
</dbReference>
<evidence type="ECO:0000256" key="2">
    <source>
        <dbReference type="SAM" id="SignalP"/>
    </source>
</evidence>
<feature type="signal peptide" evidence="2">
    <location>
        <begin position="1"/>
        <end position="23"/>
    </location>
</feature>
<gene>
    <name evidence="3" type="ORF">INT46_003942</name>
</gene>
<reference evidence="3" key="1">
    <citation type="submission" date="2020-12" db="EMBL/GenBank/DDBJ databases">
        <title>Metabolic potential, ecology and presence of endohyphal bacteria is reflected in genomic diversity of Mucoromycotina.</title>
        <authorList>
            <person name="Muszewska A."/>
            <person name="Okrasinska A."/>
            <person name="Steczkiewicz K."/>
            <person name="Drgas O."/>
            <person name="Orlowska M."/>
            <person name="Perlinska-Lenart U."/>
            <person name="Aleksandrzak-Piekarczyk T."/>
            <person name="Szatraj K."/>
            <person name="Zielenkiewicz U."/>
            <person name="Pilsyk S."/>
            <person name="Malc E."/>
            <person name="Mieczkowski P."/>
            <person name="Kruszewska J.S."/>
            <person name="Biernat P."/>
            <person name="Pawlowska J."/>
        </authorList>
    </citation>
    <scope>NUCLEOTIDE SEQUENCE</scope>
    <source>
        <strain evidence="3">CBS 226.32</strain>
    </source>
</reference>
<feature type="chain" id="PRO_5034712365" evidence="2">
    <location>
        <begin position="24"/>
        <end position="181"/>
    </location>
</feature>
<feature type="compositionally biased region" description="Low complexity" evidence="1">
    <location>
        <begin position="152"/>
        <end position="181"/>
    </location>
</feature>
<keyword evidence="2" id="KW-0732">Signal</keyword>
<proteinExistence type="predicted"/>
<feature type="region of interest" description="Disordered" evidence="1">
    <location>
        <begin position="143"/>
        <end position="181"/>
    </location>
</feature>
<sequence length="181" mass="18904">MYTHAQFMLALAVVACSLCLVLAIPATDNEIKIINKVRNPRLGGSYISKQLGKRDDTVFNIDLNEKNYVSSSSSIAVVSTFVATAVPIASTSIAAIASTTTTTTTTTPTTHYASPFKFTASLKDTNPLNDGLIYMASLSKKGMKKSKKSKKSLASAKSASIASKKGGKKLTGTAAATTATA</sequence>
<accession>A0A8H7RS85</accession>
<name>A0A8H7RS85_9FUNG</name>
<organism evidence="3 4">
    <name type="scientific">Mucor plumbeus</name>
    <dbReference type="NCBI Taxonomy" id="97098"/>
    <lineage>
        <taxon>Eukaryota</taxon>
        <taxon>Fungi</taxon>
        <taxon>Fungi incertae sedis</taxon>
        <taxon>Mucoromycota</taxon>
        <taxon>Mucoromycotina</taxon>
        <taxon>Mucoromycetes</taxon>
        <taxon>Mucorales</taxon>
        <taxon>Mucorineae</taxon>
        <taxon>Mucoraceae</taxon>
        <taxon>Mucor</taxon>
    </lineage>
</organism>
<evidence type="ECO:0000313" key="4">
    <source>
        <dbReference type="Proteomes" id="UP000650833"/>
    </source>
</evidence>